<dbReference type="Proteomes" id="UP000238655">
    <property type="component" value="Chromosome 2"/>
</dbReference>
<gene>
    <name evidence="2" type="ORF">C3743_03410</name>
</gene>
<evidence type="ECO:0000313" key="3">
    <source>
        <dbReference type="Proteomes" id="UP000238655"/>
    </source>
</evidence>
<feature type="domain" description="Cupin type-2" evidence="1">
    <location>
        <begin position="61"/>
        <end position="128"/>
    </location>
</feature>
<dbReference type="InterPro" id="IPR011051">
    <property type="entry name" value="RmlC_Cupin_sf"/>
</dbReference>
<name>A0A2S5E2Q0_9BURK</name>
<proteinExistence type="predicted"/>
<dbReference type="InterPro" id="IPR014710">
    <property type="entry name" value="RmlC-like_jellyroll"/>
</dbReference>
<dbReference type="InterPro" id="IPR013096">
    <property type="entry name" value="Cupin_2"/>
</dbReference>
<dbReference type="EMBL" id="PQVP01000001">
    <property type="protein sequence ID" value="POZ85611.1"/>
    <property type="molecule type" value="Genomic_DNA"/>
</dbReference>
<dbReference type="Pfam" id="PF07883">
    <property type="entry name" value="Cupin_2"/>
    <property type="match status" value="1"/>
</dbReference>
<sequence length="173" mass="18384">MTDASVSLPHATTGERMTDATTIARMIESADGHPVLHPSGARMNIKVFAAETGGAYSLMETVLPPGGTVPLHIHEDEDENNFILEGELTMLIGEVQYTAKAGSYVVAPKGITQQFHNAGTAPCRFLTTFTPGGAEGFFKEAGELVRLAAPGKPSVDALAALQRKYKLRYLPAA</sequence>
<evidence type="ECO:0000259" key="1">
    <source>
        <dbReference type="Pfam" id="PF07883"/>
    </source>
</evidence>
<accession>A0A2S5E2Q0</accession>
<dbReference type="SUPFAM" id="SSF51182">
    <property type="entry name" value="RmlC-like cupins"/>
    <property type="match status" value="1"/>
</dbReference>
<reference evidence="2 3" key="1">
    <citation type="submission" date="2018-01" db="EMBL/GenBank/DDBJ databases">
        <title>Successful Treatment of Persistent Burkholderia cepacia Bacteremia with Ceftazidime-Avibactam.</title>
        <authorList>
            <person name="Tamma P."/>
            <person name="Fan Y."/>
            <person name="Bergman Y."/>
            <person name="Sick-Samuels A."/>
            <person name="Hsu A."/>
            <person name="Timp W."/>
            <person name="Simner P."/>
        </authorList>
    </citation>
    <scope>NUCLEOTIDE SEQUENCE [LARGE SCALE GENOMIC DNA]</scope>
    <source>
        <strain evidence="2 3">170816</strain>
    </source>
</reference>
<dbReference type="PANTHER" id="PTHR36440">
    <property type="entry name" value="PUTATIVE (AFU_ORTHOLOGUE AFUA_8G07350)-RELATED"/>
    <property type="match status" value="1"/>
</dbReference>
<protein>
    <submittedName>
        <fullName evidence="2">Cupin domain-containing protein</fullName>
    </submittedName>
</protein>
<dbReference type="Gene3D" id="2.60.120.10">
    <property type="entry name" value="Jelly Rolls"/>
    <property type="match status" value="1"/>
</dbReference>
<evidence type="ECO:0000313" key="2">
    <source>
        <dbReference type="EMBL" id="POZ85611.1"/>
    </source>
</evidence>
<dbReference type="InterPro" id="IPR053146">
    <property type="entry name" value="QDO-like"/>
</dbReference>
<dbReference type="PANTHER" id="PTHR36440:SF1">
    <property type="entry name" value="PUTATIVE (AFU_ORTHOLOGUE AFUA_8G07350)-RELATED"/>
    <property type="match status" value="1"/>
</dbReference>
<dbReference type="AlphaFoldDB" id="A0A2S5E2Q0"/>
<organism evidence="2 3">
    <name type="scientific">Burkholderia contaminans</name>
    <dbReference type="NCBI Taxonomy" id="488447"/>
    <lineage>
        <taxon>Bacteria</taxon>
        <taxon>Pseudomonadati</taxon>
        <taxon>Pseudomonadota</taxon>
        <taxon>Betaproteobacteria</taxon>
        <taxon>Burkholderiales</taxon>
        <taxon>Burkholderiaceae</taxon>
        <taxon>Burkholderia</taxon>
        <taxon>Burkholderia cepacia complex</taxon>
    </lineage>
</organism>
<comment type="caution">
    <text evidence="2">The sequence shown here is derived from an EMBL/GenBank/DDBJ whole genome shotgun (WGS) entry which is preliminary data.</text>
</comment>